<dbReference type="RefSeq" id="WP_211870274.1">
    <property type="nucleotide sequence ID" value="NZ_JAAEDI010000019.1"/>
</dbReference>
<sequence length="104" mass="11156">MRELDPLGLGPALPPQEVADTGALLLHMLGCCDLIEAVQQFPAPDMGFASALWRKHAVAAYPSPDGRDEDNDRPLLRRFITANMGNLHAAALLLAKVAERGGRA</sequence>
<evidence type="ECO:0000313" key="2">
    <source>
        <dbReference type="Proteomes" id="UP000698752"/>
    </source>
</evidence>
<dbReference type="Proteomes" id="UP000698752">
    <property type="component" value="Unassembled WGS sequence"/>
</dbReference>
<comment type="caution">
    <text evidence="1">The sequence shown here is derived from an EMBL/GenBank/DDBJ whole genome shotgun (WGS) entry which is preliminary data.</text>
</comment>
<keyword evidence="2" id="KW-1185">Reference proteome</keyword>
<dbReference type="EMBL" id="JAAEDI010000019">
    <property type="protein sequence ID" value="MBR0651612.1"/>
    <property type="molecule type" value="Genomic_DNA"/>
</dbReference>
<name>A0ABS5ELY2_9PROT</name>
<evidence type="ECO:0000313" key="1">
    <source>
        <dbReference type="EMBL" id="MBR0651612.1"/>
    </source>
</evidence>
<reference evidence="2" key="1">
    <citation type="journal article" date="2021" name="Syst. Appl. Microbiol.">
        <title>Roseomonas hellenica sp. nov., isolated from roots of wild-growing Alkanna tinctoria.</title>
        <authorList>
            <person name="Rat A."/>
            <person name="Naranjo H.D."/>
            <person name="Lebbe L."/>
            <person name="Cnockaert M."/>
            <person name="Krigas N."/>
            <person name="Grigoriadou K."/>
            <person name="Maloupa E."/>
            <person name="Willems A."/>
        </authorList>
    </citation>
    <scope>NUCLEOTIDE SEQUENCE [LARGE SCALE GENOMIC DNA]</scope>
    <source>
        <strain evidence="2">LMG 31159</strain>
    </source>
</reference>
<accession>A0ABS5ELY2</accession>
<gene>
    <name evidence="1" type="ORF">GXW78_18220</name>
</gene>
<proteinExistence type="predicted"/>
<organism evidence="1 2">
    <name type="scientific">Neoroseomonas terrae</name>
    <dbReference type="NCBI Taxonomy" id="424799"/>
    <lineage>
        <taxon>Bacteria</taxon>
        <taxon>Pseudomonadati</taxon>
        <taxon>Pseudomonadota</taxon>
        <taxon>Alphaproteobacteria</taxon>
        <taxon>Acetobacterales</taxon>
        <taxon>Acetobacteraceae</taxon>
        <taxon>Neoroseomonas</taxon>
    </lineage>
</organism>
<protein>
    <submittedName>
        <fullName evidence="1">Uncharacterized protein</fullName>
    </submittedName>
</protein>